<dbReference type="Gene3D" id="3.40.50.2300">
    <property type="match status" value="2"/>
</dbReference>
<evidence type="ECO:0000256" key="3">
    <source>
        <dbReference type="ARBA" id="ARBA00023163"/>
    </source>
</evidence>
<dbReference type="OrthoDB" id="3595338at2"/>
<reference evidence="5 6" key="1">
    <citation type="submission" date="2018-04" db="EMBL/GenBank/DDBJ databases">
        <title>Genome of Nocardioides gansuensis WSJ-1.</title>
        <authorList>
            <person name="Wu S."/>
            <person name="Wang G."/>
        </authorList>
    </citation>
    <scope>NUCLEOTIDE SEQUENCE [LARGE SCALE GENOMIC DNA]</scope>
    <source>
        <strain evidence="5 6">WSJ-1</strain>
    </source>
</reference>
<dbReference type="RefSeq" id="WP_116573906.1">
    <property type="nucleotide sequence ID" value="NZ_QDGZ01000009.1"/>
</dbReference>
<dbReference type="CDD" id="cd01392">
    <property type="entry name" value="HTH_LacI"/>
    <property type="match status" value="1"/>
</dbReference>
<dbReference type="GO" id="GO:0003700">
    <property type="term" value="F:DNA-binding transcription factor activity"/>
    <property type="evidence" value="ECO:0007669"/>
    <property type="project" value="TreeGrafter"/>
</dbReference>
<dbReference type="SMART" id="SM00354">
    <property type="entry name" value="HTH_LACI"/>
    <property type="match status" value="1"/>
</dbReference>
<dbReference type="Pfam" id="PF13377">
    <property type="entry name" value="Peripla_BP_3"/>
    <property type="match status" value="1"/>
</dbReference>
<dbReference type="EMBL" id="QDGZ01000009">
    <property type="protein sequence ID" value="PVG81290.1"/>
    <property type="molecule type" value="Genomic_DNA"/>
</dbReference>
<proteinExistence type="predicted"/>
<evidence type="ECO:0000256" key="2">
    <source>
        <dbReference type="ARBA" id="ARBA00023125"/>
    </source>
</evidence>
<dbReference type="AlphaFoldDB" id="A0A2T8F6F5"/>
<evidence type="ECO:0000259" key="4">
    <source>
        <dbReference type="PROSITE" id="PS50932"/>
    </source>
</evidence>
<evidence type="ECO:0000256" key="1">
    <source>
        <dbReference type="ARBA" id="ARBA00023015"/>
    </source>
</evidence>
<protein>
    <submittedName>
        <fullName evidence="5">LacI family transcriptional regulator</fullName>
    </submittedName>
</protein>
<dbReference type="PANTHER" id="PTHR30146">
    <property type="entry name" value="LACI-RELATED TRANSCRIPTIONAL REPRESSOR"/>
    <property type="match status" value="1"/>
</dbReference>
<feature type="domain" description="HTH lacI-type" evidence="4">
    <location>
        <begin position="12"/>
        <end position="66"/>
    </location>
</feature>
<keyword evidence="1" id="KW-0805">Transcription regulation</keyword>
<dbReference type="CDD" id="cd06267">
    <property type="entry name" value="PBP1_LacI_sugar_binding-like"/>
    <property type="match status" value="1"/>
</dbReference>
<keyword evidence="2" id="KW-0238">DNA-binding</keyword>
<keyword evidence="6" id="KW-1185">Reference proteome</keyword>
<dbReference type="Gene3D" id="1.10.260.40">
    <property type="entry name" value="lambda repressor-like DNA-binding domains"/>
    <property type="match status" value="1"/>
</dbReference>
<dbReference type="PROSITE" id="PS00356">
    <property type="entry name" value="HTH_LACI_1"/>
    <property type="match status" value="1"/>
</dbReference>
<gene>
    <name evidence="5" type="ORF">DDE18_19340</name>
</gene>
<dbReference type="InterPro" id="IPR046335">
    <property type="entry name" value="LacI/GalR-like_sensor"/>
</dbReference>
<dbReference type="PANTHER" id="PTHR30146:SF109">
    <property type="entry name" value="HTH-TYPE TRANSCRIPTIONAL REGULATOR GALS"/>
    <property type="match status" value="1"/>
</dbReference>
<comment type="caution">
    <text evidence="5">The sequence shown here is derived from an EMBL/GenBank/DDBJ whole genome shotgun (WGS) entry which is preliminary data.</text>
</comment>
<dbReference type="SUPFAM" id="SSF53822">
    <property type="entry name" value="Periplasmic binding protein-like I"/>
    <property type="match status" value="1"/>
</dbReference>
<name>A0A2T8F6F5_9ACTN</name>
<dbReference type="Pfam" id="PF00356">
    <property type="entry name" value="LacI"/>
    <property type="match status" value="1"/>
</dbReference>
<accession>A0A2T8F6F5</accession>
<dbReference type="PRINTS" id="PR00036">
    <property type="entry name" value="HTHLACI"/>
</dbReference>
<organism evidence="5 6">
    <name type="scientific">Nocardioides gansuensis</name>
    <dbReference type="NCBI Taxonomy" id="2138300"/>
    <lineage>
        <taxon>Bacteria</taxon>
        <taxon>Bacillati</taxon>
        <taxon>Actinomycetota</taxon>
        <taxon>Actinomycetes</taxon>
        <taxon>Propionibacteriales</taxon>
        <taxon>Nocardioidaceae</taxon>
        <taxon>Nocardioides</taxon>
    </lineage>
</organism>
<dbReference type="GO" id="GO:0000976">
    <property type="term" value="F:transcription cis-regulatory region binding"/>
    <property type="evidence" value="ECO:0007669"/>
    <property type="project" value="TreeGrafter"/>
</dbReference>
<dbReference type="InterPro" id="IPR000843">
    <property type="entry name" value="HTH_LacI"/>
</dbReference>
<dbReference type="InterPro" id="IPR010982">
    <property type="entry name" value="Lambda_DNA-bd_dom_sf"/>
</dbReference>
<keyword evidence="3" id="KW-0804">Transcription</keyword>
<evidence type="ECO:0000313" key="5">
    <source>
        <dbReference type="EMBL" id="PVG81290.1"/>
    </source>
</evidence>
<evidence type="ECO:0000313" key="6">
    <source>
        <dbReference type="Proteomes" id="UP000246018"/>
    </source>
</evidence>
<dbReference type="Proteomes" id="UP000246018">
    <property type="component" value="Unassembled WGS sequence"/>
</dbReference>
<dbReference type="SUPFAM" id="SSF47413">
    <property type="entry name" value="lambda repressor-like DNA-binding domains"/>
    <property type="match status" value="1"/>
</dbReference>
<dbReference type="PROSITE" id="PS50932">
    <property type="entry name" value="HTH_LACI_2"/>
    <property type="match status" value="1"/>
</dbReference>
<dbReference type="InterPro" id="IPR028082">
    <property type="entry name" value="Peripla_BP_I"/>
</dbReference>
<sequence>MTETTRRPSGHATLRDVAALAGVSIKTVSRVVNHEPGVMPDKVVAVERAMRMLDYRPNLAASSLRRADGRTATIAALLEDIANPFSAEIHRALEDVARQRGVLILAGSVEESPETERALVRAFTARRVDALVIASATENQGYLEREVSDGTPVVFVDRTPVGFAADSVVTDNAAGAGRAVAHLVTHGHQRIAFLGDLRTITTERERHTGFMQAMTERGLPVRSDHVAHDLHTELDTENAVQRILTGDDAPTALFAAQNNITVATVRCLQRLGLEHEVALVGFDDFPLADLVRPGVTVMAQDPSAIGRLAGEIVFARLAGDDSPAECHVVPTQLVVRGSGEIPPPAS</sequence>